<keyword evidence="2" id="KW-1185">Reference proteome</keyword>
<comment type="caution">
    <text evidence="1">The sequence shown here is derived from an EMBL/GenBank/DDBJ whole genome shotgun (WGS) entry which is preliminary data.</text>
</comment>
<dbReference type="AlphaFoldDB" id="A0A5A9NI35"/>
<evidence type="ECO:0000313" key="1">
    <source>
        <dbReference type="EMBL" id="KAA0708117.1"/>
    </source>
</evidence>
<evidence type="ECO:0000313" key="2">
    <source>
        <dbReference type="Proteomes" id="UP000324632"/>
    </source>
</evidence>
<organism evidence="1 2">
    <name type="scientific">Triplophysa tibetana</name>
    <dbReference type="NCBI Taxonomy" id="1572043"/>
    <lineage>
        <taxon>Eukaryota</taxon>
        <taxon>Metazoa</taxon>
        <taxon>Chordata</taxon>
        <taxon>Craniata</taxon>
        <taxon>Vertebrata</taxon>
        <taxon>Euteleostomi</taxon>
        <taxon>Actinopterygii</taxon>
        <taxon>Neopterygii</taxon>
        <taxon>Teleostei</taxon>
        <taxon>Ostariophysi</taxon>
        <taxon>Cypriniformes</taxon>
        <taxon>Nemacheilidae</taxon>
        <taxon>Triplophysa</taxon>
    </lineage>
</organism>
<reference evidence="1 2" key="1">
    <citation type="journal article" date="2019" name="Mol. Ecol. Resour.">
        <title>Chromosome-level genome assembly of Triplophysa tibetana, a fish adapted to the harsh high-altitude environment of the Tibetan Plateau.</title>
        <authorList>
            <person name="Yang X."/>
            <person name="Liu H."/>
            <person name="Ma Z."/>
            <person name="Zou Y."/>
            <person name="Zou M."/>
            <person name="Mao Y."/>
            <person name="Li X."/>
            <person name="Wang H."/>
            <person name="Chen T."/>
            <person name="Wang W."/>
            <person name="Yang R."/>
        </authorList>
    </citation>
    <scope>NUCLEOTIDE SEQUENCE [LARGE SCALE GENOMIC DNA]</scope>
    <source>
        <strain evidence="1">TTIB1903HZAU</strain>
        <tissue evidence="1">Muscle</tissue>
    </source>
</reference>
<name>A0A5A9NI35_9TELE</name>
<accession>A0A5A9NI35</accession>
<proteinExistence type="predicted"/>
<dbReference type="EMBL" id="SOYY01000019">
    <property type="protein sequence ID" value="KAA0708117.1"/>
    <property type="molecule type" value="Genomic_DNA"/>
</dbReference>
<sequence length="519" mass="58545">MTIPLAQKSRFQKLLRSPDSLIQAVTNTKALRVILRRTEIPIRVGKIMVLDSAEAKCEWANKLISSFDGRELSEPDVDEGSHLWLRNPERVFPRLFIRGIQLRGGTWSTKARASRGRSTPEADRRCRGGCHDVETLNHILQRCARTHDARCARHNRVMRMLCKKLHRCSMLTSVEPIIPLGRTHIKPDIVVHRTERLLVLDVTVVSGLRLRESWDLKLRKYGGEDSQAAMRAWLSRKRRRASINSTPAEPPVPRQNVPLQASQPVDFYTEDALGGDATEACNSILAEISEAILTNNLEVVTSSGDQGATATEGITVAAKSSVDLPSNQYHFNHELLLGISEKLGQLQETLNIHSEIARRMYGCVDTLLSNSADQGALNRLLLDRTENIQGTLQRIVQSHEDDCSQKQLMMRSVRGKNEHLSLTEQLQEMLDEQIEVFGGDYRNFDMDLQSLDLPEIIDEPSSPNICEIIEEIIEMQDLDFERRSNMLQTGDGEINNSAEQTLNFGALVRLILNMHLLVN</sequence>
<gene>
    <name evidence="1" type="ORF">E1301_Tti022008</name>
</gene>
<protein>
    <submittedName>
        <fullName evidence="1">R2 Retrovirus-related Pol polyprotein from type I retrotransposable element</fullName>
    </submittedName>
</protein>
<dbReference type="Proteomes" id="UP000324632">
    <property type="component" value="Chromosome 19"/>
</dbReference>